<keyword evidence="4" id="KW-0949">S-adenosyl-L-methionine</keyword>
<evidence type="ECO:0000256" key="3">
    <source>
        <dbReference type="ARBA" id="ARBA00022679"/>
    </source>
</evidence>
<keyword evidence="3" id="KW-0808">Transferase</keyword>
<dbReference type="SUPFAM" id="SSF53335">
    <property type="entry name" value="S-adenosyl-L-methionine-dependent methyltransferases"/>
    <property type="match status" value="1"/>
</dbReference>
<accession>A0A8C5R7E1</accession>
<proteinExistence type="inferred from homology"/>
<dbReference type="Ensembl" id="ENSLLET00000049866.1">
    <property type="protein sequence ID" value="ENSLLEP00000047984.1"/>
    <property type="gene ID" value="ENSLLEG00000030283.1"/>
</dbReference>
<sequence length="257" mass="29290">MTSVPLKDYHDEEHDGRVLIQTYVGADKTDTKLEFMHYPMQFIYKIFSSGLVKGSTVMNFCIGPTIAQHMILADFFDEIYLFDSSDANLQEVTRWLNGDDGALDWSHSAMFACELKNERAQWKEQQEKVRRAIKQVLKFDITTDEPLGSAALLPVDCVFTAFYLEVSKDFHSYLRNLKKISSLLKVGGHLVLIFTSDPSLNQHKFGVLKLSEQSVKKALQDAGCNITLWETYESKLNSHLLDHEYLVSAVACKDRHA</sequence>
<evidence type="ECO:0000256" key="4">
    <source>
        <dbReference type="ARBA" id="ARBA00022691"/>
    </source>
</evidence>
<dbReference type="Pfam" id="PF01234">
    <property type="entry name" value="NNMT_PNMT_TEMT"/>
    <property type="match status" value="1"/>
</dbReference>
<dbReference type="PANTHER" id="PTHR10867:SF45">
    <property type="entry name" value="LOC100127826 PROTEIN"/>
    <property type="match status" value="1"/>
</dbReference>
<dbReference type="GO" id="GO:0032259">
    <property type="term" value="P:methylation"/>
    <property type="evidence" value="ECO:0007669"/>
    <property type="project" value="UniProtKB-KW"/>
</dbReference>
<keyword evidence="2" id="KW-0489">Methyltransferase</keyword>
<dbReference type="Proteomes" id="UP000694569">
    <property type="component" value="Unplaced"/>
</dbReference>
<dbReference type="PANTHER" id="PTHR10867">
    <property type="entry name" value="NNMT/PNMT/TEMT FAMILY MEMBER"/>
    <property type="match status" value="1"/>
</dbReference>
<evidence type="ECO:0000256" key="1">
    <source>
        <dbReference type="ARBA" id="ARBA00007996"/>
    </source>
</evidence>
<dbReference type="GeneTree" id="ENSGT00390000011708"/>
<dbReference type="GO" id="GO:0008170">
    <property type="term" value="F:N-methyltransferase activity"/>
    <property type="evidence" value="ECO:0007669"/>
    <property type="project" value="TreeGrafter"/>
</dbReference>
<dbReference type="OrthoDB" id="9886390at2759"/>
<organism evidence="5 6">
    <name type="scientific">Leptobrachium leishanense</name>
    <name type="common">Leishan spiny toad</name>
    <dbReference type="NCBI Taxonomy" id="445787"/>
    <lineage>
        <taxon>Eukaryota</taxon>
        <taxon>Metazoa</taxon>
        <taxon>Chordata</taxon>
        <taxon>Craniata</taxon>
        <taxon>Vertebrata</taxon>
        <taxon>Euteleostomi</taxon>
        <taxon>Amphibia</taxon>
        <taxon>Batrachia</taxon>
        <taxon>Anura</taxon>
        <taxon>Pelobatoidea</taxon>
        <taxon>Megophryidae</taxon>
        <taxon>Leptobrachium</taxon>
    </lineage>
</organism>
<comment type="similarity">
    <text evidence="1">Belongs to the class I-like SAM-binding methyltransferase superfamily. NNMT/PNMT/TEMT family.</text>
</comment>
<protein>
    <recommendedName>
        <fullName evidence="7">Nicotinamide N-methyltransferase</fullName>
    </recommendedName>
</protein>
<reference evidence="5" key="1">
    <citation type="submission" date="2025-08" db="UniProtKB">
        <authorList>
            <consortium name="Ensembl"/>
        </authorList>
    </citation>
    <scope>IDENTIFICATION</scope>
</reference>
<evidence type="ECO:0000313" key="6">
    <source>
        <dbReference type="Proteomes" id="UP000694569"/>
    </source>
</evidence>
<evidence type="ECO:0000256" key="2">
    <source>
        <dbReference type="ARBA" id="ARBA00022603"/>
    </source>
</evidence>
<reference evidence="5" key="2">
    <citation type="submission" date="2025-09" db="UniProtKB">
        <authorList>
            <consortium name="Ensembl"/>
        </authorList>
    </citation>
    <scope>IDENTIFICATION</scope>
</reference>
<evidence type="ECO:0000313" key="5">
    <source>
        <dbReference type="Ensembl" id="ENSLLEP00000047984.1"/>
    </source>
</evidence>
<name>A0A8C5R7E1_9ANUR</name>
<dbReference type="InterPro" id="IPR029063">
    <property type="entry name" value="SAM-dependent_MTases_sf"/>
</dbReference>
<dbReference type="Gene3D" id="3.40.50.150">
    <property type="entry name" value="Vaccinia Virus protein VP39"/>
    <property type="match status" value="1"/>
</dbReference>
<dbReference type="PROSITE" id="PS51681">
    <property type="entry name" value="SAM_MT_NNMT_PNMT_TEMT"/>
    <property type="match status" value="1"/>
</dbReference>
<evidence type="ECO:0008006" key="7">
    <source>
        <dbReference type="Google" id="ProtNLM"/>
    </source>
</evidence>
<dbReference type="AlphaFoldDB" id="A0A8C5R7E1"/>
<dbReference type="InterPro" id="IPR000940">
    <property type="entry name" value="NNMT_TEMT_trans"/>
</dbReference>
<dbReference type="GO" id="GO:0005829">
    <property type="term" value="C:cytosol"/>
    <property type="evidence" value="ECO:0007669"/>
    <property type="project" value="TreeGrafter"/>
</dbReference>
<keyword evidence="6" id="KW-1185">Reference proteome</keyword>